<dbReference type="Pfam" id="PF25547">
    <property type="entry name" value="WXG100_2"/>
    <property type="match status" value="1"/>
</dbReference>
<feature type="coiled-coil region" evidence="1">
    <location>
        <begin position="328"/>
        <end position="359"/>
    </location>
</feature>
<proteinExistence type="predicted"/>
<evidence type="ECO:0000313" key="4">
    <source>
        <dbReference type="EMBL" id="SMC72584.1"/>
    </source>
</evidence>
<dbReference type="AlphaFoldDB" id="A0A1Y5X5P0"/>
<dbReference type="OrthoDB" id="3593276at2"/>
<evidence type="ECO:0000256" key="1">
    <source>
        <dbReference type="SAM" id="Coils"/>
    </source>
</evidence>
<organism evidence="4 5">
    <name type="scientific">Kibdelosporangium aridum</name>
    <dbReference type="NCBI Taxonomy" id="2030"/>
    <lineage>
        <taxon>Bacteria</taxon>
        <taxon>Bacillati</taxon>
        <taxon>Actinomycetota</taxon>
        <taxon>Actinomycetes</taxon>
        <taxon>Pseudonocardiales</taxon>
        <taxon>Pseudonocardiaceae</taxon>
        <taxon>Kibdelosporangium</taxon>
    </lineage>
</organism>
<gene>
    <name evidence="4" type="ORF">SAMN05661093_01707</name>
</gene>
<dbReference type="EMBL" id="FWXV01000001">
    <property type="protein sequence ID" value="SMC72584.1"/>
    <property type="molecule type" value="Genomic_DNA"/>
</dbReference>
<dbReference type="SUPFAM" id="SSF140453">
    <property type="entry name" value="EsxAB dimer-like"/>
    <property type="match status" value="1"/>
</dbReference>
<dbReference type="InterPro" id="IPR036689">
    <property type="entry name" value="ESAT-6-like_sf"/>
</dbReference>
<dbReference type="Proteomes" id="UP000192674">
    <property type="component" value="Unassembled WGS sequence"/>
</dbReference>
<dbReference type="InterPro" id="IPR057746">
    <property type="entry name" value="CpnT-like_N"/>
</dbReference>
<evidence type="ECO:0000256" key="2">
    <source>
        <dbReference type="SAM" id="MobiDB-lite"/>
    </source>
</evidence>
<feature type="coiled-coil region" evidence="1">
    <location>
        <begin position="403"/>
        <end position="455"/>
    </location>
</feature>
<protein>
    <recommendedName>
        <fullName evidence="3">Outer membrane channel protein CpnT-like N-terminal domain-containing protein</fullName>
    </recommendedName>
</protein>
<dbReference type="Gene3D" id="1.10.287.1060">
    <property type="entry name" value="ESAT-6-like"/>
    <property type="match status" value="1"/>
</dbReference>
<sequence length="549" mass="58626">MTGFGVDGAQLLAHGQGSIKQSENFAGLEKLLEQARVSDDCFGPLFFYFKDKYFESLMECQTMAKQAGTYLQQISDSVTQTAEAYGATEANNKAGLADVGNGVGDLGDLNSAGDSTRKGYWDQVGAYGSSWSKAKQDVTAQLKDPGSPPEAAFAAFNARMEQLKAVASPGQSLVDNGLGWLISIVISPIVNYILEPAIGDPEQMRSTAKGWENVADWLKGVGDAEDKRSQATAAIWEGEAAEKFRAEMKEFGDGTRAMSGDISNLKGILETAATIFDTFVEVCIDIIQELVLGLIIEWLAALAASWITAGASVAAASAMTAGQVTITGSRLAKKINDLRKKLAQLINKLEEIIKALRNGKVLKNVPFLKKYADDVPKTIDKMSEKRGTFAIGGQIKGNPVTNLASSTDNMNDARKALDKAEDVLAKTDPADKKKYDAAEQAVKDAQQKVVNATDRRTVSTNRWVKTKAHGDEALAQGLIKTTLGYLAGGGTTNTTKAVFSGVLENVPGAAVEWGAGQAYDHAQDPSTDEERKAAQQRGFTTDDGTAKNP</sequence>
<accession>A0A1Y5X5P0</accession>
<reference evidence="4 5" key="1">
    <citation type="submission" date="2017-04" db="EMBL/GenBank/DDBJ databases">
        <authorList>
            <person name="Afonso C.L."/>
            <person name="Miller P.J."/>
            <person name="Scott M.A."/>
            <person name="Spackman E."/>
            <person name="Goraichik I."/>
            <person name="Dimitrov K.M."/>
            <person name="Suarez D.L."/>
            <person name="Swayne D.E."/>
        </authorList>
    </citation>
    <scope>NUCLEOTIDE SEQUENCE [LARGE SCALE GENOMIC DNA]</scope>
    <source>
        <strain evidence="4 5">DSM 43828</strain>
    </source>
</reference>
<keyword evidence="1" id="KW-0175">Coiled coil</keyword>
<evidence type="ECO:0000259" key="3">
    <source>
        <dbReference type="Pfam" id="PF25547"/>
    </source>
</evidence>
<name>A0A1Y5X5P0_KIBAR</name>
<feature type="region of interest" description="Disordered" evidence="2">
    <location>
        <begin position="514"/>
        <end position="549"/>
    </location>
</feature>
<dbReference type="RefSeq" id="WP_084425333.1">
    <property type="nucleotide sequence ID" value="NZ_FWXV01000001.1"/>
</dbReference>
<keyword evidence="5" id="KW-1185">Reference proteome</keyword>
<feature type="compositionally biased region" description="Polar residues" evidence="2">
    <location>
        <begin position="537"/>
        <end position="549"/>
    </location>
</feature>
<evidence type="ECO:0000313" key="5">
    <source>
        <dbReference type="Proteomes" id="UP000192674"/>
    </source>
</evidence>
<feature type="domain" description="Outer membrane channel protein CpnT-like N-terminal" evidence="3">
    <location>
        <begin position="199"/>
        <end position="319"/>
    </location>
</feature>